<organism evidence="2 3">
    <name type="scientific">Coccomyxa viridis</name>
    <dbReference type="NCBI Taxonomy" id="1274662"/>
    <lineage>
        <taxon>Eukaryota</taxon>
        <taxon>Viridiplantae</taxon>
        <taxon>Chlorophyta</taxon>
        <taxon>core chlorophytes</taxon>
        <taxon>Trebouxiophyceae</taxon>
        <taxon>Trebouxiophyceae incertae sedis</taxon>
        <taxon>Coccomyxaceae</taxon>
        <taxon>Coccomyxa</taxon>
    </lineage>
</organism>
<feature type="compositionally biased region" description="Acidic residues" evidence="1">
    <location>
        <begin position="1"/>
        <end position="10"/>
    </location>
</feature>
<dbReference type="Proteomes" id="UP001497392">
    <property type="component" value="Unassembled WGS sequence"/>
</dbReference>
<feature type="compositionally biased region" description="Basic and acidic residues" evidence="1">
    <location>
        <begin position="72"/>
        <end position="90"/>
    </location>
</feature>
<feature type="compositionally biased region" description="Polar residues" evidence="1">
    <location>
        <begin position="106"/>
        <end position="126"/>
    </location>
</feature>
<evidence type="ECO:0000313" key="2">
    <source>
        <dbReference type="EMBL" id="CAL5225893.1"/>
    </source>
</evidence>
<reference evidence="2 3" key="1">
    <citation type="submission" date="2024-06" db="EMBL/GenBank/DDBJ databases">
        <authorList>
            <person name="Kraege A."/>
            <person name="Thomma B."/>
        </authorList>
    </citation>
    <scope>NUCLEOTIDE SEQUENCE [LARGE SCALE GENOMIC DNA]</scope>
</reference>
<dbReference type="EMBL" id="CAXHTA020000015">
    <property type="protein sequence ID" value="CAL5225893.1"/>
    <property type="molecule type" value="Genomic_DNA"/>
</dbReference>
<feature type="region of interest" description="Disordered" evidence="1">
    <location>
        <begin position="1"/>
        <end position="136"/>
    </location>
</feature>
<accession>A0ABP1G7C4</accession>
<proteinExistence type="predicted"/>
<sequence length="177" mass="19546">MMERTEDDAESLSVSSSGDDEVFIHDIRSSAGPQKRQKREEPVPFELLQQAGFHGGPSLAQAAERIGKERRRQQEEARAAAEEAKRREAEQEAEEEAARHLRQAKKQQSPADSLRQQLENKTHVVTQAQRRGAALRAQADSALDFKFETGQAQDATAYVGAVHKEAAAHTTTGGRMS</sequence>
<keyword evidence="3" id="KW-1185">Reference proteome</keyword>
<evidence type="ECO:0000313" key="3">
    <source>
        <dbReference type="Proteomes" id="UP001497392"/>
    </source>
</evidence>
<comment type="caution">
    <text evidence="2">The sequence shown here is derived from an EMBL/GenBank/DDBJ whole genome shotgun (WGS) entry which is preliminary data.</text>
</comment>
<feature type="compositionally biased region" description="Low complexity" evidence="1">
    <location>
        <begin position="127"/>
        <end position="136"/>
    </location>
</feature>
<protein>
    <submittedName>
        <fullName evidence="2">G8681 protein</fullName>
    </submittedName>
</protein>
<name>A0ABP1G7C4_9CHLO</name>
<gene>
    <name evidence="2" type="primary">g8681</name>
    <name evidence="2" type="ORF">VP750_LOCUS7799</name>
</gene>
<evidence type="ECO:0000256" key="1">
    <source>
        <dbReference type="SAM" id="MobiDB-lite"/>
    </source>
</evidence>